<keyword evidence="2" id="KW-1185">Reference proteome</keyword>
<dbReference type="Proteomes" id="UP000290624">
    <property type="component" value="Unassembled WGS sequence"/>
</dbReference>
<proteinExistence type="predicted"/>
<gene>
    <name evidence="1" type="ORF">C1706_06220</name>
</gene>
<dbReference type="EMBL" id="PPCV01000003">
    <property type="protein sequence ID" value="RXW32735.1"/>
    <property type="molecule type" value="Genomic_DNA"/>
</dbReference>
<protein>
    <recommendedName>
        <fullName evidence="3">DUF1795 domain-containing protein</fullName>
    </recommendedName>
</protein>
<name>A0A4Q2EL51_9ACTN</name>
<evidence type="ECO:0000313" key="1">
    <source>
        <dbReference type="EMBL" id="RXW32735.1"/>
    </source>
</evidence>
<organism evidence="1 2">
    <name type="scientific">Propioniciclava flava</name>
    <dbReference type="NCBI Taxonomy" id="2072026"/>
    <lineage>
        <taxon>Bacteria</taxon>
        <taxon>Bacillati</taxon>
        <taxon>Actinomycetota</taxon>
        <taxon>Actinomycetes</taxon>
        <taxon>Propionibacteriales</taxon>
        <taxon>Propionibacteriaceae</taxon>
        <taxon>Propioniciclava</taxon>
    </lineage>
</organism>
<dbReference type="Gene3D" id="3.40.1000.10">
    <property type="entry name" value="Mog1/PsbP, alpha/beta/alpha sandwich"/>
    <property type="match status" value="1"/>
</dbReference>
<dbReference type="RefSeq" id="WP_129458348.1">
    <property type="nucleotide sequence ID" value="NZ_PPCV01000003.1"/>
</dbReference>
<dbReference type="AlphaFoldDB" id="A0A4Q2EL51"/>
<accession>A0A4Q2EL51</accession>
<sequence length="159" mass="17374">MSEQAQRLTLSIPSERWDTVEPPEGTVFLAQRIGAFEYFRPTVSVEIAELQPDATLRDVAGVLFGKLRQIDSGAEGRVDDSQQEAGRVLQRVRFTLHAEGLPPLQLEQWQVIVAMDTDDPSVRLAMTIVLTAEASAIGEYTADFQQFVGSATVDAGPVA</sequence>
<evidence type="ECO:0000313" key="2">
    <source>
        <dbReference type="Proteomes" id="UP000290624"/>
    </source>
</evidence>
<evidence type="ECO:0008006" key="3">
    <source>
        <dbReference type="Google" id="ProtNLM"/>
    </source>
</evidence>
<dbReference type="OrthoDB" id="3730546at2"/>
<reference evidence="1 2" key="1">
    <citation type="submission" date="2018-01" db="EMBL/GenBank/DDBJ databases">
        <title>Lactibacter flavus gen. nov., sp. nov., a novel bacterium of the family Propionibacteriaceae isolated from raw milk and dairy products.</title>
        <authorList>
            <person name="Wenning M."/>
            <person name="Breitenwieser F."/>
            <person name="Huptas C."/>
            <person name="von Neubeck M."/>
            <person name="Busse H.-J."/>
            <person name="Scherer S."/>
        </authorList>
    </citation>
    <scope>NUCLEOTIDE SEQUENCE [LARGE SCALE GENOMIC DNA]</scope>
    <source>
        <strain evidence="1 2">VG341</strain>
    </source>
</reference>
<comment type="caution">
    <text evidence="1">The sequence shown here is derived from an EMBL/GenBank/DDBJ whole genome shotgun (WGS) entry which is preliminary data.</text>
</comment>